<protein>
    <submittedName>
        <fullName evidence="1">Uncharacterized protein</fullName>
    </submittedName>
</protein>
<evidence type="ECO:0000313" key="2">
    <source>
        <dbReference type="Proteomes" id="UP000288216"/>
    </source>
</evidence>
<sequence length="84" mass="9629">MIHRCLSSRLSEKWRDIFFLPDSNRGPSCLTKKDCTDITEEDKKTFNARERTKNDVKVLPPCEEEAMEILGEQGGQSVADVRLD</sequence>
<keyword evidence="2" id="KW-1185">Reference proteome</keyword>
<dbReference type="Proteomes" id="UP000288216">
    <property type="component" value="Unassembled WGS sequence"/>
</dbReference>
<proteinExistence type="predicted"/>
<organism evidence="1 2">
    <name type="scientific">Scyliorhinus torazame</name>
    <name type="common">Cloudy catshark</name>
    <name type="synonym">Catulus torazame</name>
    <dbReference type="NCBI Taxonomy" id="75743"/>
    <lineage>
        <taxon>Eukaryota</taxon>
        <taxon>Metazoa</taxon>
        <taxon>Chordata</taxon>
        <taxon>Craniata</taxon>
        <taxon>Vertebrata</taxon>
        <taxon>Chondrichthyes</taxon>
        <taxon>Elasmobranchii</taxon>
        <taxon>Galeomorphii</taxon>
        <taxon>Galeoidea</taxon>
        <taxon>Carcharhiniformes</taxon>
        <taxon>Scyliorhinidae</taxon>
        <taxon>Scyliorhinus</taxon>
    </lineage>
</organism>
<dbReference type="EMBL" id="BFAA01008496">
    <property type="protein sequence ID" value="GCB68134.1"/>
    <property type="molecule type" value="Genomic_DNA"/>
</dbReference>
<dbReference type="AlphaFoldDB" id="A0A401P4S8"/>
<reference evidence="1 2" key="1">
    <citation type="journal article" date="2018" name="Nat. Ecol. Evol.">
        <title>Shark genomes provide insights into elasmobranch evolution and the origin of vertebrates.</title>
        <authorList>
            <person name="Hara Y"/>
            <person name="Yamaguchi K"/>
            <person name="Onimaru K"/>
            <person name="Kadota M"/>
            <person name="Koyanagi M"/>
            <person name="Keeley SD"/>
            <person name="Tatsumi K"/>
            <person name="Tanaka K"/>
            <person name="Motone F"/>
            <person name="Kageyama Y"/>
            <person name="Nozu R"/>
            <person name="Adachi N"/>
            <person name="Nishimura O"/>
            <person name="Nakagawa R"/>
            <person name="Tanegashima C"/>
            <person name="Kiyatake I"/>
            <person name="Matsumoto R"/>
            <person name="Murakumo K"/>
            <person name="Nishida K"/>
            <person name="Terakita A"/>
            <person name="Kuratani S"/>
            <person name="Sato K"/>
            <person name="Hyodo S Kuraku.S."/>
        </authorList>
    </citation>
    <scope>NUCLEOTIDE SEQUENCE [LARGE SCALE GENOMIC DNA]</scope>
</reference>
<accession>A0A401P4S8</accession>
<name>A0A401P4S8_SCYTO</name>
<comment type="caution">
    <text evidence="1">The sequence shown here is derived from an EMBL/GenBank/DDBJ whole genome shotgun (WGS) entry which is preliminary data.</text>
</comment>
<evidence type="ECO:0000313" key="1">
    <source>
        <dbReference type="EMBL" id="GCB68134.1"/>
    </source>
</evidence>
<gene>
    <name evidence="1" type="ORF">scyTo_0015195</name>
</gene>